<dbReference type="GO" id="GO:0042803">
    <property type="term" value="F:protein homodimerization activity"/>
    <property type="evidence" value="ECO:0007669"/>
    <property type="project" value="UniProtKB-ARBA"/>
</dbReference>
<proteinExistence type="inferred from homology"/>
<dbReference type="Gene3D" id="3.10.290.10">
    <property type="entry name" value="RNA-binding S4 domain"/>
    <property type="match status" value="1"/>
</dbReference>
<keyword evidence="8 11" id="KW-0030">Aminoacyl-tRNA synthetase</keyword>
<dbReference type="InterPro" id="IPR024088">
    <property type="entry name" value="Tyr-tRNA-ligase_bac-type"/>
</dbReference>
<name>A0A917NK06_9BACL</name>
<evidence type="ECO:0000256" key="1">
    <source>
        <dbReference type="ARBA" id="ARBA00004496"/>
    </source>
</evidence>
<dbReference type="GO" id="GO:0005829">
    <property type="term" value="C:cytosol"/>
    <property type="evidence" value="ECO:0007669"/>
    <property type="project" value="TreeGrafter"/>
</dbReference>
<evidence type="ECO:0000256" key="9">
    <source>
        <dbReference type="ARBA" id="ARBA00048248"/>
    </source>
</evidence>
<dbReference type="SUPFAM" id="SSF52374">
    <property type="entry name" value="Nucleotidylyl transferase"/>
    <property type="match status" value="1"/>
</dbReference>
<dbReference type="NCBIfam" id="TIGR00234">
    <property type="entry name" value="tyrS"/>
    <property type="match status" value="1"/>
</dbReference>
<feature type="domain" description="RNA-binding S4" evidence="13">
    <location>
        <begin position="357"/>
        <end position="418"/>
    </location>
</feature>
<dbReference type="FunFam" id="1.10.240.10:FF:000001">
    <property type="entry name" value="Tyrosine--tRNA ligase"/>
    <property type="match status" value="1"/>
</dbReference>
<dbReference type="CDD" id="cd00395">
    <property type="entry name" value="Tyr_Trp_RS_core"/>
    <property type="match status" value="1"/>
</dbReference>
<dbReference type="PANTHER" id="PTHR11766">
    <property type="entry name" value="TYROSYL-TRNA SYNTHETASE"/>
    <property type="match status" value="1"/>
</dbReference>
<dbReference type="SUPFAM" id="SSF55174">
    <property type="entry name" value="Alpha-L RNA-binding motif"/>
    <property type="match status" value="1"/>
</dbReference>
<comment type="similarity">
    <text evidence="10 11">Belongs to the class-I aminoacyl-tRNA synthetase family. TyrS type 1 subfamily.</text>
</comment>
<dbReference type="CDD" id="cd00165">
    <property type="entry name" value="S4"/>
    <property type="match status" value="1"/>
</dbReference>
<comment type="subcellular location">
    <subcellularLocation>
        <location evidence="1 11">Cytoplasm</location>
    </subcellularLocation>
</comment>
<feature type="binding site" evidence="11">
    <location>
        <position position="173"/>
    </location>
    <ligand>
        <name>L-tyrosine</name>
        <dbReference type="ChEBI" id="CHEBI:58315"/>
    </ligand>
</feature>
<evidence type="ECO:0000256" key="12">
    <source>
        <dbReference type="PROSITE-ProRule" id="PRU00182"/>
    </source>
</evidence>
<dbReference type="InterPro" id="IPR002305">
    <property type="entry name" value="aa-tRNA-synth_Ic"/>
</dbReference>
<dbReference type="Pfam" id="PF00579">
    <property type="entry name" value="tRNA-synt_1b"/>
    <property type="match status" value="1"/>
</dbReference>
<keyword evidence="4 11" id="KW-0547">Nucleotide-binding</keyword>
<dbReference type="InterPro" id="IPR054608">
    <property type="entry name" value="SYY-like_C"/>
</dbReference>
<comment type="subunit">
    <text evidence="11">Homodimer.</text>
</comment>
<feature type="binding site" evidence="11">
    <location>
        <position position="236"/>
    </location>
    <ligand>
        <name>ATP</name>
        <dbReference type="ChEBI" id="CHEBI:30616"/>
    </ligand>
</feature>
<sequence>MAEPMDLMTELEWRGLVYQVSDRDGLAKALAAGPVTVYGGFDPTADSLHIGNLVLILTLRRFQLAGHRPIALVGGATGLIGDPSGRTTERALNAAETVAAWSAKIRRQLERLLDFDRPGNPAAIVNNYDWIGDLGVIAFLRDVGKHFSLNYMLAKESVATRLERGISFTEFSYMLLQAYDFLNLFRTEGCRLQIGGSDQWGNITAGLELIRRVEGADAFGLTHPLVTKADGTKFGKTADGAVWLDREKTSPYQFYQFWMNTDDRDVVRFLKYFTFLSPAEIEELAREVEVHPERRAAQRALAREVTRLVHGDEDAARAERISQALFSGDVRQLSAEELALGFADVPSVTLARGQARPLLDVLVEVGACSSKRQAREDIRNGAVSVNGVRVADLEAQVTEADALAGEYVVLRRGKRNYFLVRFAK</sequence>
<evidence type="ECO:0000256" key="2">
    <source>
        <dbReference type="ARBA" id="ARBA00022490"/>
    </source>
</evidence>
<dbReference type="GO" id="GO:0004831">
    <property type="term" value="F:tyrosine-tRNA ligase activity"/>
    <property type="evidence" value="ECO:0007669"/>
    <property type="project" value="UniProtKB-UniRule"/>
</dbReference>
<dbReference type="PANTHER" id="PTHR11766:SF0">
    <property type="entry name" value="TYROSINE--TRNA LIGASE, MITOCHONDRIAL"/>
    <property type="match status" value="1"/>
</dbReference>
<dbReference type="InterPro" id="IPR014729">
    <property type="entry name" value="Rossmann-like_a/b/a_fold"/>
</dbReference>
<evidence type="ECO:0000256" key="10">
    <source>
        <dbReference type="ARBA" id="ARBA00060965"/>
    </source>
</evidence>
<dbReference type="InterPro" id="IPR002307">
    <property type="entry name" value="Tyr-tRNA-ligase"/>
</dbReference>
<feature type="short sequence motif" description="'HIGH' region" evidence="11">
    <location>
        <begin position="43"/>
        <end position="52"/>
    </location>
</feature>
<accession>A0A917NK06</accession>
<dbReference type="InterPro" id="IPR001412">
    <property type="entry name" value="aa-tRNA-synth_I_CS"/>
</dbReference>
<dbReference type="FunFam" id="3.40.50.620:FF:000008">
    <property type="entry name" value="Tyrosine--tRNA ligase"/>
    <property type="match status" value="1"/>
</dbReference>
<feature type="binding site" evidence="11">
    <location>
        <position position="38"/>
    </location>
    <ligand>
        <name>L-tyrosine</name>
        <dbReference type="ChEBI" id="CHEBI:58315"/>
    </ligand>
</feature>
<organism evidence="14 15">
    <name type="scientific">Alicyclobacillus cellulosilyticus</name>
    <dbReference type="NCBI Taxonomy" id="1003997"/>
    <lineage>
        <taxon>Bacteria</taxon>
        <taxon>Bacillati</taxon>
        <taxon>Bacillota</taxon>
        <taxon>Bacilli</taxon>
        <taxon>Bacillales</taxon>
        <taxon>Alicyclobacillaceae</taxon>
        <taxon>Alicyclobacillus</taxon>
    </lineage>
</organism>
<reference evidence="14" key="2">
    <citation type="submission" date="2020-09" db="EMBL/GenBank/DDBJ databases">
        <authorList>
            <person name="Sun Q."/>
            <person name="Ohkuma M."/>
        </authorList>
    </citation>
    <scope>NUCLEOTIDE SEQUENCE</scope>
    <source>
        <strain evidence="14">JCM 18487</strain>
    </source>
</reference>
<dbReference type="Proteomes" id="UP000637695">
    <property type="component" value="Unassembled WGS sequence"/>
</dbReference>
<keyword evidence="7 11" id="KW-0648">Protein biosynthesis</keyword>
<feature type="binding site" evidence="11">
    <location>
        <position position="177"/>
    </location>
    <ligand>
        <name>L-tyrosine</name>
        <dbReference type="ChEBI" id="CHEBI:58315"/>
    </ligand>
</feature>
<dbReference type="InterPro" id="IPR036986">
    <property type="entry name" value="S4_RNA-bd_sf"/>
</dbReference>
<evidence type="ECO:0000313" key="14">
    <source>
        <dbReference type="EMBL" id="GGJ06278.1"/>
    </source>
</evidence>
<dbReference type="GO" id="GO:0006437">
    <property type="term" value="P:tyrosyl-tRNA aminoacylation"/>
    <property type="evidence" value="ECO:0007669"/>
    <property type="project" value="UniProtKB-UniRule"/>
</dbReference>
<comment type="caution">
    <text evidence="14">The sequence shown here is derived from an EMBL/GenBank/DDBJ whole genome shotgun (WGS) entry which is preliminary data.</text>
</comment>
<dbReference type="GO" id="GO:0003723">
    <property type="term" value="F:RNA binding"/>
    <property type="evidence" value="ECO:0007669"/>
    <property type="project" value="UniProtKB-KW"/>
</dbReference>
<dbReference type="InterPro" id="IPR002942">
    <property type="entry name" value="S4_RNA-bd"/>
</dbReference>
<dbReference type="EC" id="6.1.1.1" evidence="11"/>
<dbReference type="HAMAP" id="MF_02006">
    <property type="entry name" value="Tyr_tRNA_synth_type1"/>
    <property type="match status" value="1"/>
</dbReference>
<reference evidence="14" key="1">
    <citation type="journal article" date="2014" name="Int. J. Syst. Evol. Microbiol.">
        <title>Complete genome sequence of Corynebacterium casei LMG S-19264T (=DSM 44701T), isolated from a smear-ripened cheese.</title>
        <authorList>
            <consortium name="US DOE Joint Genome Institute (JGI-PGF)"/>
            <person name="Walter F."/>
            <person name="Albersmeier A."/>
            <person name="Kalinowski J."/>
            <person name="Ruckert C."/>
        </authorList>
    </citation>
    <scope>NUCLEOTIDE SEQUENCE</scope>
    <source>
        <strain evidence="14">JCM 18487</strain>
    </source>
</reference>
<evidence type="ECO:0000256" key="7">
    <source>
        <dbReference type="ARBA" id="ARBA00022917"/>
    </source>
</evidence>
<dbReference type="InterPro" id="IPR024107">
    <property type="entry name" value="Tyr-tRNA-ligase_bac_1"/>
</dbReference>
<dbReference type="EMBL" id="BMOY01000019">
    <property type="protein sequence ID" value="GGJ06278.1"/>
    <property type="molecule type" value="Genomic_DNA"/>
</dbReference>
<protein>
    <recommendedName>
        <fullName evidence="11">Tyrosine--tRNA ligase</fullName>
        <ecNumber evidence="11">6.1.1.1</ecNumber>
    </recommendedName>
    <alternativeName>
        <fullName evidence="11">Tyrosyl-tRNA synthetase</fullName>
        <shortName evidence="11">TyrRS</shortName>
    </alternativeName>
</protein>
<evidence type="ECO:0000256" key="5">
    <source>
        <dbReference type="ARBA" id="ARBA00022840"/>
    </source>
</evidence>
<dbReference type="PRINTS" id="PR01040">
    <property type="entry name" value="TRNASYNTHTYR"/>
</dbReference>
<dbReference type="SMART" id="SM00363">
    <property type="entry name" value="S4"/>
    <property type="match status" value="1"/>
</dbReference>
<dbReference type="Pfam" id="PF22421">
    <property type="entry name" value="SYY_C-terminal"/>
    <property type="match status" value="1"/>
</dbReference>
<gene>
    <name evidence="14" type="primary">tyrS1</name>
    <name evidence="11" type="synonym">tyrS</name>
    <name evidence="14" type="ORF">GCM10010885_14270</name>
</gene>
<feature type="short sequence motif" description="'KMSKS' region" evidence="11">
    <location>
        <begin position="233"/>
        <end position="237"/>
    </location>
</feature>
<evidence type="ECO:0000259" key="13">
    <source>
        <dbReference type="SMART" id="SM00363"/>
    </source>
</evidence>
<dbReference type="Gene3D" id="3.40.50.620">
    <property type="entry name" value="HUPs"/>
    <property type="match status" value="1"/>
</dbReference>
<dbReference type="Gene3D" id="1.10.240.10">
    <property type="entry name" value="Tyrosyl-Transfer RNA Synthetase"/>
    <property type="match status" value="1"/>
</dbReference>
<evidence type="ECO:0000256" key="11">
    <source>
        <dbReference type="HAMAP-Rule" id="MF_02006"/>
    </source>
</evidence>
<evidence type="ECO:0000256" key="6">
    <source>
        <dbReference type="ARBA" id="ARBA00022884"/>
    </source>
</evidence>
<dbReference type="GO" id="GO:0005524">
    <property type="term" value="F:ATP binding"/>
    <property type="evidence" value="ECO:0007669"/>
    <property type="project" value="UniProtKB-UniRule"/>
</dbReference>
<evidence type="ECO:0000313" key="15">
    <source>
        <dbReference type="Proteomes" id="UP000637695"/>
    </source>
</evidence>
<comment type="function">
    <text evidence="11">Catalyzes the attachment of tyrosine to tRNA(Tyr) in a two-step reaction: tyrosine is first activated by ATP to form Tyr-AMP and then transferred to the acceptor end of tRNA(Tyr).</text>
</comment>
<comment type="catalytic activity">
    <reaction evidence="9 11">
        <text>tRNA(Tyr) + L-tyrosine + ATP = L-tyrosyl-tRNA(Tyr) + AMP + diphosphate + H(+)</text>
        <dbReference type="Rhea" id="RHEA:10220"/>
        <dbReference type="Rhea" id="RHEA-COMP:9706"/>
        <dbReference type="Rhea" id="RHEA-COMP:9707"/>
        <dbReference type="ChEBI" id="CHEBI:15378"/>
        <dbReference type="ChEBI" id="CHEBI:30616"/>
        <dbReference type="ChEBI" id="CHEBI:33019"/>
        <dbReference type="ChEBI" id="CHEBI:58315"/>
        <dbReference type="ChEBI" id="CHEBI:78442"/>
        <dbReference type="ChEBI" id="CHEBI:78536"/>
        <dbReference type="ChEBI" id="CHEBI:456215"/>
        <dbReference type="EC" id="6.1.1.1"/>
    </reaction>
</comment>
<evidence type="ECO:0000256" key="3">
    <source>
        <dbReference type="ARBA" id="ARBA00022598"/>
    </source>
</evidence>
<dbReference type="PROSITE" id="PS00178">
    <property type="entry name" value="AA_TRNA_LIGASE_I"/>
    <property type="match status" value="1"/>
</dbReference>
<evidence type="ECO:0000256" key="8">
    <source>
        <dbReference type="ARBA" id="ARBA00023146"/>
    </source>
</evidence>
<dbReference type="PROSITE" id="PS50889">
    <property type="entry name" value="S4"/>
    <property type="match status" value="1"/>
</dbReference>
<keyword evidence="5 11" id="KW-0067">ATP-binding</keyword>
<keyword evidence="15" id="KW-1185">Reference proteome</keyword>
<keyword evidence="6 12" id="KW-0694">RNA-binding</keyword>
<keyword evidence="3 11" id="KW-0436">Ligase</keyword>
<dbReference type="AlphaFoldDB" id="A0A917NK06"/>
<keyword evidence="2 11" id="KW-0963">Cytoplasm</keyword>
<evidence type="ECO:0000256" key="4">
    <source>
        <dbReference type="ARBA" id="ARBA00022741"/>
    </source>
</evidence>